<keyword evidence="2" id="KW-1185">Reference proteome</keyword>
<dbReference type="EMBL" id="CABPRJ010001932">
    <property type="protein sequence ID" value="VVC41941.1"/>
    <property type="molecule type" value="Genomic_DNA"/>
</dbReference>
<dbReference type="Proteomes" id="UP000325440">
    <property type="component" value="Unassembled WGS sequence"/>
</dbReference>
<reference evidence="1 2" key="1">
    <citation type="submission" date="2019-08" db="EMBL/GenBank/DDBJ databases">
        <authorList>
            <person name="Alioto T."/>
            <person name="Alioto T."/>
            <person name="Gomez Garrido J."/>
        </authorList>
    </citation>
    <scope>NUCLEOTIDE SEQUENCE [LARGE SCALE GENOMIC DNA]</scope>
</reference>
<dbReference type="OrthoDB" id="10021571at2759"/>
<evidence type="ECO:0000313" key="1">
    <source>
        <dbReference type="EMBL" id="VVC41941.1"/>
    </source>
</evidence>
<organism evidence="1 2">
    <name type="scientific">Cinara cedri</name>
    <dbReference type="NCBI Taxonomy" id="506608"/>
    <lineage>
        <taxon>Eukaryota</taxon>
        <taxon>Metazoa</taxon>
        <taxon>Ecdysozoa</taxon>
        <taxon>Arthropoda</taxon>
        <taxon>Hexapoda</taxon>
        <taxon>Insecta</taxon>
        <taxon>Pterygota</taxon>
        <taxon>Neoptera</taxon>
        <taxon>Paraneoptera</taxon>
        <taxon>Hemiptera</taxon>
        <taxon>Sternorrhyncha</taxon>
        <taxon>Aphidomorpha</taxon>
        <taxon>Aphidoidea</taxon>
        <taxon>Aphididae</taxon>
        <taxon>Lachninae</taxon>
        <taxon>Cinara</taxon>
    </lineage>
</organism>
<evidence type="ECO:0000313" key="2">
    <source>
        <dbReference type="Proteomes" id="UP000325440"/>
    </source>
</evidence>
<dbReference type="AlphaFoldDB" id="A0A5E4NHX6"/>
<gene>
    <name evidence="1" type="ORF">CINCED_3A002247</name>
</gene>
<name>A0A5E4NHX6_9HEMI</name>
<proteinExistence type="predicted"/>
<accession>A0A5E4NHX6</accession>
<sequence length="118" mass="12783">MNNQSSAEKVGEIFSAAGIALGRLGELTITLQPENDIPTTNRSQIHATLKRKSYESRALINPAALTRTPMSTSILSAKCNSADVTLNMLNAPQEHNSGSDDISIENIRHDFNCSVDIE</sequence>
<protein>
    <submittedName>
        <fullName evidence="1">Uncharacterized protein</fullName>
    </submittedName>
</protein>